<keyword evidence="2" id="KW-1185">Reference proteome</keyword>
<evidence type="ECO:0008006" key="3">
    <source>
        <dbReference type="Google" id="ProtNLM"/>
    </source>
</evidence>
<dbReference type="EMBL" id="JAPFFF010000008">
    <property type="protein sequence ID" value="KAK8885031.1"/>
    <property type="molecule type" value="Genomic_DNA"/>
</dbReference>
<dbReference type="InterPro" id="IPR011989">
    <property type="entry name" value="ARM-like"/>
</dbReference>
<dbReference type="Gene3D" id="1.25.10.10">
    <property type="entry name" value="Leucine-rich Repeat Variant"/>
    <property type="match status" value="1"/>
</dbReference>
<dbReference type="SUPFAM" id="SSF48371">
    <property type="entry name" value="ARM repeat"/>
    <property type="match status" value="1"/>
</dbReference>
<protein>
    <recommendedName>
        <fullName evidence="3">Importin N-terminal domain-containing protein</fullName>
    </recommendedName>
</protein>
<accession>A0ABR2K253</accession>
<organism evidence="1 2">
    <name type="scientific">Tritrichomonas musculus</name>
    <dbReference type="NCBI Taxonomy" id="1915356"/>
    <lineage>
        <taxon>Eukaryota</taxon>
        <taxon>Metamonada</taxon>
        <taxon>Parabasalia</taxon>
        <taxon>Tritrichomonadida</taxon>
        <taxon>Tritrichomonadidae</taxon>
        <taxon>Tritrichomonas</taxon>
    </lineage>
</organism>
<dbReference type="Proteomes" id="UP001470230">
    <property type="component" value="Unassembled WGS sequence"/>
</dbReference>
<reference evidence="1 2" key="1">
    <citation type="submission" date="2024-04" db="EMBL/GenBank/DDBJ databases">
        <title>Tritrichomonas musculus Genome.</title>
        <authorList>
            <person name="Alves-Ferreira E."/>
            <person name="Grigg M."/>
            <person name="Lorenzi H."/>
            <person name="Galac M."/>
        </authorList>
    </citation>
    <scope>NUCLEOTIDE SEQUENCE [LARGE SCALE GENOMIC DNA]</scope>
    <source>
        <strain evidence="1 2">EAF2021</strain>
    </source>
</reference>
<comment type="caution">
    <text evidence="1">The sequence shown here is derived from an EMBL/GenBank/DDBJ whole genome shotgun (WGS) entry which is preliminary data.</text>
</comment>
<gene>
    <name evidence="1" type="ORF">M9Y10_044159</name>
</gene>
<evidence type="ECO:0000313" key="2">
    <source>
        <dbReference type="Proteomes" id="UP001470230"/>
    </source>
</evidence>
<sequence length="766" mass="88366">MENEIIFDDDLLNQICIGLDGVISSDNELQMKIFNLFKEIQSTYPTFCFYLLHIISSDNFPLNRRFCALLVLNRNYYRITKELIPKFISIAKPLLEQIIRLPFSPFTSNSALLLCSMARFYGLENFPDFYEQISVLFSNQDTIQIGLECLKEMADKTQKSEKIPDFLLQILPQLINSPFNKTVLDICYLLCSSDLNFIHDSILPSIFSSYTSFDEDTLAQASAISTITYLFFPDEVIANFLIGCLSIDSKQIRERILIELNNDKTFTPFPPFVEALLQLLEKPDEDATQYGPCSSSQQILQNGAKCYGIQIIQIVKTFISGHFPFINDLFQSINNRKHIDPTLNVGFLLRCLSTILPEMRSCFDGPEIENELQFYYSIIIASLNSPFRGDACDCLMNFCCSNEKLVTDSFHKISPLLVDSDSNVQIQSLYALEHLVEFDQLEPNVEQFSFLVNLMKTTNEASIAHLAYRYATHFPILNDSDSYILNLYHELMEHFISTAIRAASMIENENLKKITFENIFGPIYQSLIDMLSLFITVVEEPFEMLDKRIFNSVLVALTNEYFDENIFSSYFELIKSLLTVYMPKIVIEINSDNMNFLNTIQLIFRKIIVLLVDEYDSSLIFVKDGYEIISKIISEIQQIKEKLVNDMSDESQSFVQTFINYSCNHFSLFNKNDSLNDFDEDNPKEIALTNFKLCCSIRDTMYQLIPRMNYDNAKLFLEKSYEILKTLFAQDEITTIDFKIFGLTLIELIASNNSPIDGKIYDFFMS</sequence>
<dbReference type="InterPro" id="IPR016024">
    <property type="entry name" value="ARM-type_fold"/>
</dbReference>
<proteinExistence type="predicted"/>
<evidence type="ECO:0000313" key="1">
    <source>
        <dbReference type="EMBL" id="KAK8885031.1"/>
    </source>
</evidence>
<name>A0ABR2K253_9EUKA</name>